<evidence type="ECO:0000313" key="2">
    <source>
        <dbReference type="Proteomes" id="UP000646484"/>
    </source>
</evidence>
<keyword evidence="2" id="KW-1185">Reference proteome</keyword>
<dbReference type="RefSeq" id="WP_186977029.1">
    <property type="nucleotide sequence ID" value="NZ_JACOOH010000006.1"/>
</dbReference>
<comment type="caution">
    <text evidence="1">The sequence shown here is derived from an EMBL/GenBank/DDBJ whole genome shotgun (WGS) entry which is preliminary data.</text>
</comment>
<accession>A0ABR7D365</accession>
<organism evidence="1 2">
    <name type="scientific">Butyricimonas hominis</name>
    <dbReference type="NCBI Taxonomy" id="2763032"/>
    <lineage>
        <taxon>Bacteria</taxon>
        <taxon>Pseudomonadati</taxon>
        <taxon>Bacteroidota</taxon>
        <taxon>Bacteroidia</taxon>
        <taxon>Bacteroidales</taxon>
        <taxon>Odoribacteraceae</taxon>
        <taxon>Butyricimonas</taxon>
    </lineage>
</organism>
<evidence type="ECO:0000313" key="1">
    <source>
        <dbReference type="EMBL" id="MBC5622376.1"/>
    </source>
</evidence>
<dbReference type="Proteomes" id="UP000646484">
    <property type="component" value="Unassembled WGS sequence"/>
</dbReference>
<protein>
    <submittedName>
        <fullName evidence="1">Uncharacterized protein</fullName>
    </submittedName>
</protein>
<reference evidence="1 2" key="1">
    <citation type="submission" date="2020-08" db="EMBL/GenBank/DDBJ databases">
        <title>Genome public.</title>
        <authorList>
            <person name="Liu C."/>
            <person name="Sun Q."/>
        </authorList>
    </citation>
    <scope>NUCLEOTIDE SEQUENCE [LARGE SCALE GENOMIC DNA]</scope>
    <source>
        <strain evidence="1 2">NSJ-56</strain>
    </source>
</reference>
<gene>
    <name evidence="1" type="ORF">H8S64_14850</name>
</gene>
<dbReference type="EMBL" id="JACOOH010000006">
    <property type="protein sequence ID" value="MBC5622376.1"/>
    <property type="molecule type" value="Genomic_DNA"/>
</dbReference>
<proteinExistence type="predicted"/>
<name>A0ABR7D365_9BACT</name>
<sequence length="212" mass="23656">MAIFQSNLFDKASGSVGNVTMCQYKGKNVAKGKIFSKKKKQSPAQRVQQVRFATLSKLSFRFCNTLQASFRGQSWSTARAAFIGTNQNAVEVDEETLAVTIHPERITCSTGNLLPPTVALTCNDGERRIHAEWFRQPLSPVAKDKDDLFLAIFDQKAKKDIVYPLGKRGEPGKADFPLHKKFQPESIIAYVFAVSPLNTRASRSAYTEVKHE</sequence>